<evidence type="ECO:0000259" key="7">
    <source>
        <dbReference type="Pfam" id="PF01490"/>
    </source>
</evidence>
<comment type="subcellular location">
    <subcellularLocation>
        <location evidence="1">Membrane</location>
        <topology evidence="1">Multi-pass membrane protein</topology>
    </subcellularLocation>
</comment>
<protein>
    <submittedName>
        <fullName evidence="8">(Mediterranean fruit fly) hypothetical protein</fullName>
    </submittedName>
</protein>
<keyword evidence="4 6" id="KW-0472">Membrane</keyword>
<dbReference type="Proteomes" id="UP000606786">
    <property type="component" value="Unassembled WGS sequence"/>
</dbReference>
<feature type="compositionally biased region" description="Basic residues" evidence="5">
    <location>
        <begin position="1"/>
        <end position="10"/>
    </location>
</feature>
<sequence length="537" mass="60856">MFFKRRHKTAVRPSKAYYQSNAPPSLPPSMQHTIHNDQLPFLSRARFSALPHFQKIGVEKENLTLFIAVLYVVDLFGVFPLITLPALMVELGILGIPLILSVIVLQIYTSYLLSQCWIMAESFDPSISQKSRYPYAAIADLAYGPYLSLFVRILLDISIFATAIPSLVIAAQNLELVGERITDNEFSFSFCYWVIIIGIFSCPLMWLRSPKHMRGLAIFSLIVLVVIVILLWFCLFAAAPLGKPFEGVSLELPSLLALLNGYSILAFQFDIHPMLLTLQIDMQHKSQVYWAAFSGITITCAIAIFGSIVAAYKFGTMIADNLLESLPKSVPLYLLLILMALQLCFSIIVGSTAMFLQIENYLQIKEAFSWKRIVLRSTVVGLEVLIAEFVPEFDVLMDIVGGTIVAPLVFILPPLLYRRISQMERCHQRIATESSYGSIPLDLNYEPVHSDMEQLLMLEQQQRSGVPFSWRLRLRKYWLNVAKCWHRLKCDLTLSLTVMLFGVLATIISTYLNIFNIADLFQFKATCFFNMTGNQKH</sequence>
<organism evidence="8 9">
    <name type="scientific">Ceratitis capitata</name>
    <name type="common">Mediterranean fruit fly</name>
    <name type="synonym">Tephritis capitata</name>
    <dbReference type="NCBI Taxonomy" id="7213"/>
    <lineage>
        <taxon>Eukaryota</taxon>
        <taxon>Metazoa</taxon>
        <taxon>Ecdysozoa</taxon>
        <taxon>Arthropoda</taxon>
        <taxon>Hexapoda</taxon>
        <taxon>Insecta</taxon>
        <taxon>Pterygota</taxon>
        <taxon>Neoptera</taxon>
        <taxon>Endopterygota</taxon>
        <taxon>Diptera</taxon>
        <taxon>Brachycera</taxon>
        <taxon>Muscomorpha</taxon>
        <taxon>Tephritoidea</taxon>
        <taxon>Tephritidae</taxon>
        <taxon>Ceratitis</taxon>
        <taxon>Ceratitis</taxon>
    </lineage>
</organism>
<feature type="transmembrane region" description="Helical" evidence="6">
    <location>
        <begin position="373"/>
        <end position="390"/>
    </location>
</feature>
<proteinExistence type="predicted"/>
<dbReference type="PANTHER" id="PTHR22950:SF703">
    <property type="entry name" value="AMINO ACID TRANSPORTER TRANSMEMBRANE DOMAIN-CONTAINING PROTEIN"/>
    <property type="match status" value="1"/>
</dbReference>
<feature type="transmembrane region" description="Helical" evidence="6">
    <location>
        <begin position="186"/>
        <end position="206"/>
    </location>
</feature>
<dbReference type="PANTHER" id="PTHR22950">
    <property type="entry name" value="AMINO ACID TRANSPORTER"/>
    <property type="match status" value="1"/>
</dbReference>
<evidence type="ECO:0000256" key="3">
    <source>
        <dbReference type="ARBA" id="ARBA00022989"/>
    </source>
</evidence>
<feature type="transmembrane region" description="Helical" evidence="6">
    <location>
        <begin position="153"/>
        <end position="174"/>
    </location>
</feature>
<keyword evidence="9" id="KW-1185">Reference proteome</keyword>
<feature type="transmembrane region" description="Helical" evidence="6">
    <location>
        <begin position="218"/>
        <end position="242"/>
    </location>
</feature>
<dbReference type="Pfam" id="PF01490">
    <property type="entry name" value="Aa_trans"/>
    <property type="match status" value="1"/>
</dbReference>
<feature type="transmembrane region" description="Helical" evidence="6">
    <location>
        <begin position="254"/>
        <end position="276"/>
    </location>
</feature>
<evidence type="ECO:0000256" key="4">
    <source>
        <dbReference type="ARBA" id="ARBA00023136"/>
    </source>
</evidence>
<feature type="transmembrane region" description="Helical" evidence="6">
    <location>
        <begin position="396"/>
        <end position="417"/>
    </location>
</feature>
<keyword evidence="2 6" id="KW-0812">Transmembrane</keyword>
<evidence type="ECO:0000256" key="6">
    <source>
        <dbReference type="SAM" id="Phobius"/>
    </source>
</evidence>
<feature type="transmembrane region" description="Helical" evidence="6">
    <location>
        <begin position="93"/>
        <end position="113"/>
    </location>
</feature>
<comment type="caution">
    <text evidence="8">The sequence shown here is derived from an EMBL/GenBank/DDBJ whole genome shotgun (WGS) entry which is preliminary data.</text>
</comment>
<name>A0A811U8E1_CERCA</name>
<accession>A0A811U8E1</accession>
<evidence type="ECO:0000256" key="5">
    <source>
        <dbReference type="SAM" id="MobiDB-lite"/>
    </source>
</evidence>
<evidence type="ECO:0000256" key="2">
    <source>
        <dbReference type="ARBA" id="ARBA00022692"/>
    </source>
</evidence>
<feature type="transmembrane region" description="Helical" evidence="6">
    <location>
        <begin position="288"/>
        <end position="312"/>
    </location>
</feature>
<dbReference type="AlphaFoldDB" id="A0A811U8E1"/>
<feature type="domain" description="Amino acid transporter transmembrane" evidence="7">
    <location>
        <begin position="81"/>
        <end position="424"/>
    </location>
</feature>
<evidence type="ECO:0000313" key="8">
    <source>
        <dbReference type="EMBL" id="CAD6993623.1"/>
    </source>
</evidence>
<feature type="transmembrane region" description="Helical" evidence="6">
    <location>
        <begin position="332"/>
        <end position="353"/>
    </location>
</feature>
<dbReference type="GO" id="GO:0005774">
    <property type="term" value="C:vacuolar membrane"/>
    <property type="evidence" value="ECO:0007669"/>
    <property type="project" value="TreeGrafter"/>
</dbReference>
<gene>
    <name evidence="8" type="ORF">CCAP1982_LOCUS2432</name>
</gene>
<feature type="transmembrane region" description="Helical" evidence="6">
    <location>
        <begin position="63"/>
        <end position="87"/>
    </location>
</feature>
<feature type="region of interest" description="Disordered" evidence="5">
    <location>
        <begin position="1"/>
        <end position="20"/>
    </location>
</feature>
<keyword evidence="3 6" id="KW-1133">Transmembrane helix</keyword>
<dbReference type="OrthoDB" id="422187at2759"/>
<evidence type="ECO:0000313" key="9">
    <source>
        <dbReference type="Proteomes" id="UP000606786"/>
    </source>
</evidence>
<dbReference type="InterPro" id="IPR013057">
    <property type="entry name" value="AA_transpt_TM"/>
</dbReference>
<dbReference type="EMBL" id="CAJHJT010000001">
    <property type="protein sequence ID" value="CAD6993623.1"/>
    <property type="molecule type" value="Genomic_DNA"/>
</dbReference>
<reference evidence="8" key="1">
    <citation type="submission" date="2020-11" db="EMBL/GenBank/DDBJ databases">
        <authorList>
            <person name="Whitehead M."/>
        </authorList>
    </citation>
    <scope>NUCLEOTIDE SEQUENCE</scope>
    <source>
        <strain evidence="8">EGII</strain>
    </source>
</reference>
<dbReference type="GO" id="GO:0015179">
    <property type="term" value="F:L-amino acid transmembrane transporter activity"/>
    <property type="evidence" value="ECO:0007669"/>
    <property type="project" value="TreeGrafter"/>
</dbReference>
<evidence type="ECO:0000256" key="1">
    <source>
        <dbReference type="ARBA" id="ARBA00004141"/>
    </source>
</evidence>
<feature type="transmembrane region" description="Helical" evidence="6">
    <location>
        <begin position="492"/>
        <end position="514"/>
    </location>
</feature>